<gene>
    <name evidence="11" type="ORF">SeLEV6574_g00148</name>
</gene>
<evidence type="ECO:0000256" key="2">
    <source>
        <dbReference type="ARBA" id="ARBA00022618"/>
    </source>
</evidence>
<dbReference type="Pfam" id="PF01851">
    <property type="entry name" value="PC_rep"/>
    <property type="match status" value="1"/>
</dbReference>
<comment type="similarity">
    <text evidence="1">Belongs to the APC1 family.</text>
</comment>
<evidence type="ECO:0000259" key="7">
    <source>
        <dbReference type="Pfam" id="PF12859"/>
    </source>
</evidence>
<dbReference type="Pfam" id="PF21282">
    <property type="entry name" value="APC1_3rd"/>
    <property type="match status" value="1"/>
</dbReference>
<evidence type="ECO:0000259" key="9">
    <source>
        <dbReference type="Pfam" id="PF20518"/>
    </source>
</evidence>
<feature type="compositionally biased region" description="Low complexity" evidence="6">
    <location>
        <begin position="718"/>
        <end position="731"/>
    </location>
</feature>
<dbReference type="Pfam" id="PF12859">
    <property type="entry name" value="ANAPC1"/>
    <property type="match status" value="1"/>
</dbReference>
<organism evidence="11 12">
    <name type="scientific">Synchytrium endobioticum</name>
    <dbReference type="NCBI Taxonomy" id="286115"/>
    <lineage>
        <taxon>Eukaryota</taxon>
        <taxon>Fungi</taxon>
        <taxon>Fungi incertae sedis</taxon>
        <taxon>Chytridiomycota</taxon>
        <taxon>Chytridiomycota incertae sedis</taxon>
        <taxon>Chytridiomycetes</taxon>
        <taxon>Synchytriales</taxon>
        <taxon>Synchytriaceae</taxon>
        <taxon>Synchytrium</taxon>
    </lineage>
</organism>
<dbReference type="VEuPathDB" id="FungiDB:SeMB42_g04443"/>
<dbReference type="InterPro" id="IPR046794">
    <property type="entry name" value="Apc1_MidN"/>
</dbReference>
<evidence type="ECO:0000256" key="4">
    <source>
        <dbReference type="ARBA" id="ARBA00022776"/>
    </source>
</evidence>
<accession>A0A507DJN5</accession>
<dbReference type="InterPro" id="IPR041221">
    <property type="entry name" value="APC1_C"/>
</dbReference>
<name>A0A507DJN5_9FUNG</name>
<feature type="domain" description="Anaphase-promoting complex subunit 1 middle" evidence="9">
    <location>
        <begin position="899"/>
        <end position="955"/>
    </location>
</feature>
<evidence type="ECO:0000259" key="8">
    <source>
        <dbReference type="Pfam" id="PF18122"/>
    </source>
</evidence>
<reference evidence="11 12" key="1">
    <citation type="journal article" date="2019" name="Sci. Rep.">
        <title>Comparative genomics of chytrid fungi reveal insights into the obligate biotrophic and pathogenic lifestyle of Synchytrium endobioticum.</title>
        <authorList>
            <person name="van de Vossenberg B.T.L.H."/>
            <person name="Warris S."/>
            <person name="Nguyen H.D.T."/>
            <person name="van Gent-Pelzer M.P.E."/>
            <person name="Joly D.L."/>
            <person name="van de Geest H.C."/>
            <person name="Bonants P.J.M."/>
            <person name="Smith D.S."/>
            <person name="Levesque C.A."/>
            <person name="van der Lee T.A.J."/>
        </authorList>
    </citation>
    <scope>NUCLEOTIDE SEQUENCE [LARGE SCALE GENOMIC DNA]</scope>
    <source>
        <strain evidence="11 12">LEV6574</strain>
    </source>
</reference>
<dbReference type="EMBL" id="QEAM01000002">
    <property type="protein sequence ID" value="TPX51726.1"/>
    <property type="molecule type" value="Genomic_DNA"/>
</dbReference>
<keyword evidence="2" id="KW-0132">Cell division</keyword>
<evidence type="ECO:0000259" key="10">
    <source>
        <dbReference type="Pfam" id="PF21282"/>
    </source>
</evidence>
<feature type="domain" description="Anaphase-promoting complex subunit 1 N-terminal" evidence="7">
    <location>
        <begin position="50"/>
        <end position="223"/>
    </location>
</feature>
<dbReference type="Gene3D" id="1.25.10.10">
    <property type="entry name" value="Leucine-rich Repeat Variant"/>
    <property type="match status" value="2"/>
</dbReference>
<keyword evidence="3" id="KW-0677">Repeat</keyword>
<feature type="domain" description="Anaphase-promoting complex subunit 1 C-terminal" evidence="8">
    <location>
        <begin position="1777"/>
        <end position="1928"/>
    </location>
</feature>
<feature type="domain" description="Anaphase-promoting complex subunit 1 beta-sandwich" evidence="10">
    <location>
        <begin position="1640"/>
        <end position="1726"/>
    </location>
</feature>
<evidence type="ECO:0000313" key="12">
    <source>
        <dbReference type="Proteomes" id="UP000320475"/>
    </source>
</evidence>
<dbReference type="Proteomes" id="UP000320475">
    <property type="component" value="Unassembled WGS sequence"/>
</dbReference>
<feature type="domain" description="Anaphase-promoting complex subunit 1 middle" evidence="9">
    <location>
        <begin position="755"/>
        <end position="842"/>
    </location>
</feature>
<keyword evidence="4" id="KW-0498">Mitosis</keyword>
<dbReference type="GO" id="GO:0005680">
    <property type="term" value="C:anaphase-promoting complex"/>
    <property type="evidence" value="ECO:0007669"/>
    <property type="project" value="InterPro"/>
</dbReference>
<sequence length="2073" mass="230855">MEISVIGGFEPRGRIHARAHPIAGRLFSASRSTSDDTATDNDDCDPADEWYRLTQHAHAERAEEELYIIGSTVFWMRGSSLVMSVDMQEKFGTQIRVIHALFARLNNQEGAASADCMVDPKCNSTKVIKKSFMASGIDNICGLRWQDIPPPHPNPYLATEDSSEATNATTSAPANTHRALVVVMPETICIYFEGGRDYLIQTPFQVEWVYPLNTGLLIVPNLHTVPDSEPTLYTLHQVEDDVRSVALSTDDARFTEERQLYVNKTERVITTIENSSTFANNSLIITLDTNTCRLSMYSCAKLDLVNEEYFPVENNGSLSDADSSSRRQSIIYSRRSTFSRQTSSVASTPVTNSSLRRASSMRASTIELDAFDEIDDASSPSNSWRRSTMDMGSVKRKKTAEDLSFDISFDDSIDGDTLAKLELKCRKHIPNTSLTRIWNGSVEKGVGEVFLAHDIHKNEQLFIVQPESKILSILPLRNLKTISHLPAISAQPVLSTRIGLKDVLILQPEGSLALWTGRQLVPCSLPEDFQTLLPNFDAQLSLKRRRSSWTDVRLATDTLQASTKADEKRSILQRASRVVALSDSSGYNVNMALSNDQIFQTSLKFTLHTELVANCLSGLSYALPVPTFDIFRSRYLMYRFRTGRKTLLDQQGQEWDDLVVVFMSFCQAKPQLGTASDNSKRGNLFKSDPSIWETFLESSAHHMWSSDPMFKKAPPPSSRSANAESSRTASSSSRTRIQLLFEASKELYLAHHHEPAIFNHLSDVLNSLHLVYEDLKLSVLEVDAMARLGELLIHVARYLGAADHVDHYIRDGIPCDEPSFIPGTSSVEHKPTTPPSIYKWLILRMSQPTSPFPVIKSHDGLQFHHTPWHKRTCHRINRICSIYDTLFSPPLRPNTISEEAMVGKLVRLGVALADLDVLPYGIAVPIREALRRCRIEPPGHWHADALVLVGREDVAEQIRGVAVPSLYLQQCQAEHESVKDVRTITETVQPFRKPEEDDGCNVSDHPVTKLIFGNDGRLEEVATLLSSLKPLIIATDERPITETNSAVAAEKFLAEELARAVYARTVGRGIFAFATCQPQLQESFPIPPIRIQAIFSHSANVTKFEESHSPSVTDWPQFHNGVASALRISPQAEGIDGHWITYNKSPYNLDTMHAGFLLGMGLTGHLRKLEATQAYNYMRSKHEATSIALLLGLCTSYAGTGEEVATKLVQIHVPGVLPPQSTISVLNFSSPVITTSILALGYLYSGTMTRQYAEVFLAEIGRTDLSGDQPPAMAGAEGYALASGAALGLVTLGKGNVALGLSDMYILESLQRYIYGRASSKSDVKKHGVTLHTSMTPPPSTLDNHQLVDGLPTTPIASLIMSPPMNTDITAPGALIAMTLMYLKTNDVTVVSRITLPTTRHMLDYVRPDHLILRILARSMILWDSVKPTNEWVEAQIPQLLSLPFKTNGGNSNRMDIDSGVNGVDDLIGSPMEDVNTVRQAYYCALTGACLSLGIRFAGTGNDEALMILIRHFDMLQAFVLKPATGYAEKLDRAVCRACIDTVAVSMSLIMAGTGDTRVLAQLKMLCRRFALDSYGDHMATNMALGFLFMGGGTMTLGTSNLAVASLILSVYPRWPTTKDDNRCHLQAFRHLWVLAAEPRCLVPMDVDTKVPVYLPILITLRDSSVQRNGYSKKEVKRVAPCLLPDFSHIQSISIDSPRYWKMSLNFDNADHLNSIRSRRVLVVKRKTGHLSYQEDPHGYRSILARPFPRMGTSMNGSEKKELYPGHHERDMISRQDVVSSLSSDPQLAAFVNTFCRVPRHIGGIGSKGIDAVSAGAYSFASFCTDVLHECLTQDKPEALDLYMHIFDTLNHLGCSENGNSRGLVRALVEFWSLKMVVEYYQRKNSSSRDMGKEYSDEGEGTDSVHMIRSTFLEQVAFYLAGHFDLMSRPLKTVSHDGSKLRPTFSIVFNNRQWIPLYREQVLQCLQDYIEEYLKPMPSYESSNFILEREKITWQVVNTWLIYQDVCPMSKLLPLVKDISEILASKTRIIRDGIFYGMGNSSDKDALSILLPLLSKYPQFPINVMKCVISSLL</sequence>
<dbReference type="GO" id="GO:0031145">
    <property type="term" value="P:anaphase-promoting complex-dependent catabolic process"/>
    <property type="evidence" value="ECO:0007669"/>
    <property type="project" value="TreeGrafter"/>
</dbReference>
<feature type="compositionally biased region" description="Low complexity" evidence="6">
    <location>
        <begin position="158"/>
        <end position="171"/>
    </location>
</feature>
<dbReference type="InterPro" id="IPR048971">
    <property type="entry name" value="Apc1_3rd"/>
</dbReference>
<dbReference type="InterPro" id="IPR002015">
    <property type="entry name" value="Proteasome/cyclosome_rpt"/>
</dbReference>
<dbReference type="OrthoDB" id="26401at2759"/>
<dbReference type="GO" id="GO:0070979">
    <property type="term" value="P:protein K11-linked ubiquitination"/>
    <property type="evidence" value="ECO:0007669"/>
    <property type="project" value="TreeGrafter"/>
</dbReference>
<evidence type="ECO:0000256" key="6">
    <source>
        <dbReference type="SAM" id="MobiDB-lite"/>
    </source>
</evidence>
<dbReference type="InterPro" id="IPR024990">
    <property type="entry name" value="Apc1"/>
</dbReference>
<dbReference type="InterPro" id="IPR049255">
    <property type="entry name" value="Apc1_N"/>
</dbReference>
<keyword evidence="5" id="KW-0131">Cell cycle</keyword>
<dbReference type="InterPro" id="IPR011989">
    <property type="entry name" value="ARM-like"/>
</dbReference>
<protein>
    <submittedName>
        <fullName evidence="11">Uncharacterized protein</fullName>
    </submittedName>
</protein>
<evidence type="ECO:0000256" key="5">
    <source>
        <dbReference type="ARBA" id="ARBA00023306"/>
    </source>
</evidence>
<feature type="region of interest" description="Disordered" evidence="6">
    <location>
        <begin position="707"/>
        <end position="731"/>
    </location>
</feature>
<dbReference type="GO" id="GO:0007091">
    <property type="term" value="P:metaphase/anaphase transition of mitotic cell cycle"/>
    <property type="evidence" value="ECO:0007669"/>
    <property type="project" value="TreeGrafter"/>
</dbReference>
<evidence type="ECO:0000256" key="1">
    <source>
        <dbReference type="ARBA" id="ARBA00010547"/>
    </source>
</evidence>
<dbReference type="GO" id="GO:0051301">
    <property type="term" value="P:cell division"/>
    <property type="evidence" value="ECO:0007669"/>
    <property type="project" value="UniProtKB-KW"/>
</dbReference>
<comment type="caution">
    <text evidence="11">The sequence shown here is derived from an EMBL/GenBank/DDBJ whole genome shotgun (WGS) entry which is preliminary data.</text>
</comment>
<feature type="region of interest" description="Disordered" evidence="6">
    <location>
        <begin position="152"/>
        <end position="171"/>
    </location>
</feature>
<dbReference type="PANTHER" id="PTHR12827">
    <property type="entry name" value="MEIOTIC CHECKPOINT REGULATOR TSG24 FAMILY MEMBER"/>
    <property type="match status" value="1"/>
</dbReference>
<dbReference type="Pfam" id="PF20518">
    <property type="entry name" value="Apc1_MidN"/>
    <property type="match status" value="2"/>
</dbReference>
<dbReference type="PANTHER" id="PTHR12827:SF3">
    <property type="entry name" value="ANAPHASE-PROMOTING COMPLEX SUBUNIT 1"/>
    <property type="match status" value="1"/>
</dbReference>
<proteinExistence type="inferred from homology"/>
<evidence type="ECO:0000313" key="11">
    <source>
        <dbReference type="EMBL" id="TPX51726.1"/>
    </source>
</evidence>
<evidence type="ECO:0000256" key="3">
    <source>
        <dbReference type="ARBA" id="ARBA00022737"/>
    </source>
</evidence>
<dbReference type="GO" id="GO:0060090">
    <property type="term" value="F:molecular adaptor activity"/>
    <property type="evidence" value="ECO:0007669"/>
    <property type="project" value="TreeGrafter"/>
</dbReference>
<dbReference type="Pfam" id="PF18122">
    <property type="entry name" value="APC1_C"/>
    <property type="match status" value="1"/>
</dbReference>